<dbReference type="RefSeq" id="XP_001908911.1">
    <property type="nucleotide sequence ID" value="XM_001908876.1"/>
</dbReference>
<gene>
    <name evidence="14" type="ORF">PODANS_1_12420</name>
</gene>
<dbReference type="InterPro" id="IPR001611">
    <property type="entry name" value="Leu-rich_rpt"/>
</dbReference>
<dbReference type="GO" id="GO:0016973">
    <property type="term" value="P:poly(A)+ mRNA export from nucleus"/>
    <property type="evidence" value="ECO:0007669"/>
    <property type="project" value="TreeGrafter"/>
</dbReference>
<dbReference type="InterPro" id="IPR057125">
    <property type="entry name" value="NXF1/2/3/5-like_LRR"/>
</dbReference>
<keyword evidence="6" id="KW-0677">Repeat</keyword>
<proteinExistence type="inferred from homology"/>
<evidence type="ECO:0000256" key="6">
    <source>
        <dbReference type="ARBA" id="ARBA00022737"/>
    </source>
</evidence>
<evidence type="ECO:0000256" key="11">
    <source>
        <dbReference type="SAM" id="MobiDB-lite"/>
    </source>
</evidence>
<name>B2AYW0_PODAN</name>
<dbReference type="InterPro" id="IPR018222">
    <property type="entry name" value="Nuclear_transport_factor_2_euk"/>
</dbReference>
<feature type="region of interest" description="Disordered" evidence="11">
    <location>
        <begin position="40"/>
        <end position="122"/>
    </location>
</feature>
<dbReference type="CDD" id="cd14342">
    <property type="entry name" value="UBA_TAP-C"/>
    <property type="match status" value="1"/>
</dbReference>
<evidence type="ECO:0000256" key="5">
    <source>
        <dbReference type="ARBA" id="ARBA00022614"/>
    </source>
</evidence>
<dbReference type="Gene3D" id="3.80.10.10">
    <property type="entry name" value="Ribonuclease Inhibitor"/>
    <property type="match status" value="1"/>
</dbReference>
<sequence length="685" mass="74011">ATDSASGSPLERLYLTGLCRRPNSCLLQISSATLKQLPIPITMAPPTGPRGGSNNRKPTARASRGGVAKHRAATRTDRDGDVSMGAPISGSNPPTGPSGRGTRGRGAARGAPARGSRTSSRLAQNLKNYIGEGGSKHAKTTLKILGVKNSKAASNSDGGVKGLLQFIERKADKDKKIVLGRGVLDGDYVWVKANKDDVSSIMHLNGYQYAGAPITIEETTEPFPTGTKFSKDAADTRQKLLALLAKRYNAEQKLLDLSALGTDDILGNLGAVGSQSLAEKSFRAIIHVAGEQFKTAEEKRQGIQSVSLARNEISDVDQVFTLAYSLPHLRRLDLSNNRLATFSSIAKWKQEFRYLEELYLVGNPVTGVADYAVQITQWFPCLQILDGNIVRSPQEAAEALKAMTPQPLAQLPSNLRDGENNVASIFLRSFFQLYDHDRPALAAQFYDAESVASLSATPEPGRDVEWKPYMKYSRNIQKLGGSRNPAVVQRLFTGASLIAEMWKSLPATRHATLDQPELWIIDCHTFPHLADPSGHGFAMGLMINVHGQFEEADTTEELYGTRTFSRSFILGPSKPGAPHPYRVLSDQLTIHKWTPRAAGAASVPVTTGAPAAPIAPVAPVVAAVPVIDDATRVQLIQELARRTGMNAQYSELCLSGTANWNFDLALQSFEEQRANLPPAAFTAPA</sequence>
<feature type="domain" description="NTF2" evidence="12">
    <location>
        <begin position="422"/>
        <end position="590"/>
    </location>
</feature>
<dbReference type="InterPro" id="IPR005637">
    <property type="entry name" value="TAP_C_dom"/>
</dbReference>
<dbReference type="OrthoDB" id="25872at2759"/>
<keyword evidence="8" id="KW-0539">Nucleus</keyword>
<reference evidence="14" key="2">
    <citation type="submission" date="2008-07" db="EMBL/GenBank/DDBJ databases">
        <authorList>
            <person name="Genoscope - CEA"/>
        </authorList>
    </citation>
    <scope>NUCLEOTIDE SEQUENCE</scope>
    <source>
        <strain evidence="14">S mat+</strain>
    </source>
</reference>
<dbReference type="Pfam" id="PF03943">
    <property type="entry name" value="TAP_C"/>
    <property type="match status" value="1"/>
</dbReference>
<dbReference type="FunFam" id="3.80.10.10:FF:000296">
    <property type="entry name" value="mRNA export factor MEX67"/>
    <property type="match status" value="1"/>
</dbReference>
<dbReference type="SUPFAM" id="SSF52058">
    <property type="entry name" value="L domain-like"/>
    <property type="match status" value="1"/>
</dbReference>
<dbReference type="PROSITE" id="PS51281">
    <property type="entry name" value="TAP_C"/>
    <property type="match status" value="1"/>
</dbReference>
<feature type="compositionally biased region" description="Low complexity" evidence="11">
    <location>
        <begin position="108"/>
        <end position="121"/>
    </location>
</feature>
<dbReference type="InterPro" id="IPR009060">
    <property type="entry name" value="UBA-like_sf"/>
</dbReference>
<dbReference type="GO" id="GO:0003723">
    <property type="term" value="F:RNA binding"/>
    <property type="evidence" value="ECO:0007669"/>
    <property type="project" value="TreeGrafter"/>
</dbReference>
<dbReference type="GO" id="GO:0042272">
    <property type="term" value="C:nuclear RNA export factor complex"/>
    <property type="evidence" value="ECO:0007669"/>
    <property type="project" value="UniProtKB-ARBA"/>
</dbReference>
<comment type="similarity">
    <text evidence="2">Belongs to the NXF family.</text>
</comment>
<accession>B2AYW0</accession>
<dbReference type="GeneID" id="6193114"/>
<evidence type="ECO:0000313" key="14">
    <source>
        <dbReference type="EMBL" id="CAP69584.1"/>
    </source>
</evidence>
<evidence type="ECO:0000256" key="9">
    <source>
        <dbReference type="ARBA" id="ARBA00055253"/>
    </source>
</evidence>
<evidence type="ECO:0000256" key="1">
    <source>
        <dbReference type="ARBA" id="ARBA00004123"/>
    </source>
</evidence>
<evidence type="ECO:0000256" key="3">
    <source>
        <dbReference type="ARBA" id="ARBA00022448"/>
    </source>
</evidence>
<dbReference type="AlphaFoldDB" id="B2AYW0"/>
<keyword evidence="7" id="KW-0509">mRNA transport</keyword>
<dbReference type="KEGG" id="pan:PODANSg5946"/>
<feature type="non-terminal residue" evidence="14">
    <location>
        <position position="1"/>
    </location>
</feature>
<evidence type="ECO:0000256" key="7">
    <source>
        <dbReference type="ARBA" id="ARBA00022816"/>
    </source>
</evidence>
<dbReference type="Pfam" id="PF24048">
    <property type="entry name" value="LRR_NXF1-5"/>
    <property type="match status" value="1"/>
</dbReference>
<evidence type="ECO:0000256" key="8">
    <source>
        <dbReference type="ARBA" id="ARBA00023242"/>
    </source>
</evidence>
<protein>
    <recommendedName>
        <fullName evidence="10">mRNA export factor MEX67</fullName>
    </recommendedName>
</protein>
<dbReference type="InterPro" id="IPR030217">
    <property type="entry name" value="NXF_fam"/>
</dbReference>
<reference evidence="14" key="1">
    <citation type="journal article" date="2008" name="Genome Biol.">
        <title>The genome sequence of the model ascomycete fungus Podospora anserina.</title>
        <authorList>
            <person name="Espagne E."/>
            <person name="Lespinet O."/>
            <person name="Malagnac F."/>
            <person name="Da Silva C."/>
            <person name="Jaillon O."/>
            <person name="Porcel B.M."/>
            <person name="Couloux A."/>
            <person name="Aury J.-M."/>
            <person name="Segurens B."/>
            <person name="Poulain J."/>
            <person name="Anthouard V."/>
            <person name="Grossetete S."/>
            <person name="Khalili H."/>
            <person name="Coppin E."/>
            <person name="Dequard-Chablat M."/>
            <person name="Picard M."/>
            <person name="Contamine V."/>
            <person name="Arnaise S."/>
            <person name="Bourdais A."/>
            <person name="Berteaux-Lecellier V."/>
            <person name="Gautheret D."/>
            <person name="de Vries R.P."/>
            <person name="Battaglia E."/>
            <person name="Coutinho P.M."/>
            <person name="Danchin E.G.J."/>
            <person name="Henrissat B."/>
            <person name="El Khoury R."/>
            <person name="Sainsard-Chanet A."/>
            <person name="Boivin A."/>
            <person name="Pinan-Lucarre B."/>
            <person name="Sellem C.H."/>
            <person name="Debuchy R."/>
            <person name="Wincker P."/>
            <person name="Weissenbach J."/>
            <person name="Silar P."/>
        </authorList>
    </citation>
    <scope>NUCLEOTIDE SEQUENCE [LARGE SCALE GENOMIC DNA]</scope>
    <source>
        <strain evidence="14">S mat+</strain>
    </source>
</reference>
<comment type="subcellular location">
    <subcellularLocation>
        <location evidence="1">Nucleus</location>
    </subcellularLocation>
</comment>
<dbReference type="SMART" id="SM00804">
    <property type="entry name" value="TAP_C"/>
    <property type="match status" value="1"/>
</dbReference>
<dbReference type="EMBL" id="CU633901">
    <property type="protein sequence ID" value="CAP69584.1"/>
    <property type="molecule type" value="Genomic_DNA"/>
</dbReference>
<evidence type="ECO:0000259" key="13">
    <source>
        <dbReference type="PROSITE" id="PS51281"/>
    </source>
</evidence>
<dbReference type="InterPro" id="IPR032675">
    <property type="entry name" value="LRR_dom_sf"/>
</dbReference>
<dbReference type="Pfam" id="PF22602">
    <property type="entry name" value="NXF_NTF2"/>
    <property type="match status" value="1"/>
</dbReference>
<comment type="function">
    <text evidence="9">Involved in the export of mRNA from the nucleus to the cytoplasm.</text>
</comment>
<dbReference type="PANTHER" id="PTHR10662:SF22">
    <property type="entry name" value="NUCLEAR RNA EXPORT FACTOR 1"/>
    <property type="match status" value="1"/>
</dbReference>
<keyword evidence="4" id="KW-0963">Cytoplasm</keyword>
<dbReference type="FunFam" id="1.10.8.10:FF:000018">
    <property type="entry name" value="Nuclear RNA export factor 1"/>
    <property type="match status" value="1"/>
</dbReference>
<evidence type="ECO:0000256" key="4">
    <source>
        <dbReference type="ARBA" id="ARBA00022490"/>
    </source>
</evidence>
<dbReference type="Gene3D" id="1.10.8.10">
    <property type="entry name" value="DNA helicase RuvA subunit, C-terminal domain"/>
    <property type="match status" value="1"/>
</dbReference>
<keyword evidence="3" id="KW-0813">Transport</keyword>
<dbReference type="PROSITE" id="PS51450">
    <property type="entry name" value="LRR"/>
    <property type="match status" value="1"/>
</dbReference>
<keyword evidence="5" id="KW-0433">Leucine-rich repeat</keyword>
<dbReference type="InterPro" id="IPR002075">
    <property type="entry name" value="NTF2_dom"/>
</dbReference>
<dbReference type="VEuPathDB" id="FungiDB:PODANS_1_12420"/>
<feature type="domain" description="TAP-C" evidence="13">
    <location>
        <begin position="630"/>
        <end position="684"/>
    </location>
</feature>
<evidence type="ECO:0000259" key="12">
    <source>
        <dbReference type="PROSITE" id="PS50177"/>
    </source>
</evidence>
<dbReference type="SUPFAM" id="SSF54427">
    <property type="entry name" value="NTF2-like"/>
    <property type="match status" value="1"/>
</dbReference>
<dbReference type="PANTHER" id="PTHR10662">
    <property type="entry name" value="NUCLEAR RNA EXPORT FACTOR"/>
    <property type="match status" value="1"/>
</dbReference>
<evidence type="ECO:0000256" key="10">
    <source>
        <dbReference type="ARBA" id="ARBA00069694"/>
    </source>
</evidence>
<dbReference type="HOGENOM" id="CLU_024991_1_0_1"/>
<organism evidence="14">
    <name type="scientific">Podospora anserina (strain S / ATCC MYA-4624 / DSM 980 / FGSC 10383)</name>
    <name type="common">Pleurage anserina</name>
    <dbReference type="NCBI Taxonomy" id="515849"/>
    <lineage>
        <taxon>Eukaryota</taxon>
        <taxon>Fungi</taxon>
        <taxon>Dikarya</taxon>
        <taxon>Ascomycota</taxon>
        <taxon>Pezizomycotina</taxon>
        <taxon>Sordariomycetes</taxon>
        <taxon>Sordariomycetidae</taxon>
        <taxon>Sordariales</taxon>
        <taxon>Podosporaceae</taxon>
        <taxon>Podospora</taxon>
        <taxon>Podospora anserina</taxon>
    </lineage>
</organism>
<dbReference type="SUPFAM" id="SSF46934">
    <property type="entry name" value="UBA-like"/>
    <property type="match status" value="1"/>
</dbReference>
<dbReference type="Gene3D" id="3.10.450.50">
    <property type="match status" value="1"/>
</dbReference>
<dbReference type="PROSITE" id="PS50177">
    <property type="entry name" value="NTF2_DOMAIN"/>
    <property type="match status" value="1"/>
</dbReference>
<dbReference type="InterPro" id="IPR032710">
    <property type="entry name" value="NTF2-like_dom_sf"/>
</dbReference>
<evidence type="ECO:0000256" key="2">
    <source>
        <dbReference type="ARBA" id="ARBA00009285"/>
    </source>
</evidence>